<organism evidence="1 2">
    <name type="scientific">Tulasnella calospora MUT 4182</name>
    <dbReference type="NCBI Taxonomy" id="1051891"/>
    <lineage>
        <taxon>Eukaryota</taxon>
        <taxon>Fungi</taxon>
        <taxon>Dikarya</taxon>
        <taxon>Basidiomycota</taxon>
        <taxon>Agaricomycotina</taxon>
        <taxon>Agaricomycetes</taxon>
        <taxon>Cantharellales</taxon>
        <taxon>Tulasnellaceae</taxon>
        <taxon>Tulasnella</taxon>
    </lineage>
</organism>
<dbReference type="EMBL" id="KN823107">
    <property type="protein sequence ID" value="KIO22562.1"/>
    <property type="molecule type" value="Genomic_DNA"/>
</dbReference>
<sequence length="381" mass="42454">MSDTTEEIRLPDIVFNGADGKECEAFVVAIQEFAFSKGSDEDHQWMLRFAKTRLRGKALRWYAKLDQSIRKDWDLFVQALFDQYPLVEAPDDGAIATPVWSTTTFSPSLSTITLPANQELNPNSTTQSPPLHPAIRKPQLGRECSFSPHLSGEHTYPARPYDASSQEQQIGVLRIVTAGGTRFPQYVWWDYTVEEMHGYNIYCYYEPPKMTTMNHHEALIVSFLPSSAPHQIGCPNSRADLRTLAIDYGCGPSVEYFTLHGCSKIASLISPALRDDGFVSKVWNILADGTLQASISSFTNKPNDQGGYDMTKFTTTEVHVDTSGAIIRFVKPGALLNRTSPKATLFTHSFGRASCLNHFDQVHLRDLLREGSGAAFVQCAM</sequence>
<evidence type="ECO:0000313" key="1">
    <source>
        <dbReference type="EMBL" id="KIO22562.1"/>
    </source>
</evidence>
<proteinExistence type="predicted"/>
<accession>A0A0C3LMI4</accession>
<keyword evidence="2" id="KW-1185">Reference proteome</keyword>
<dbReference type="AlphaFoldDB" id="A0A0C3LMI4"/>
<dbReference type="OrthoDB" id="3256695at2759"/>
<protein>
    <submittedName>
        <fullName evidence="1">Uncharacterized protein</fullName>
    </submittedName>
</protein>
<dbReference type="Proteomes" id="UP000054248">
    <property type="component" value="Unassembled WGS sequence"/>
</dbReference>
<evidence type="ECO:0000313" key="2">
    <source>
        <dbReference type="Proteomes" id="UP000054248"/>
    </source>
</evidence>
<name>A0A0C3LMI4_9AGAM</name>
<reference evidence="1 2" key="1">
    <citation type="submission" date="2014-04" db="EMBL/GenBank/DDBJ databases">
        <authorList>
            <consortium name="DOE Joint Genome Institute"/>
            <person name="Kuo A."/>
            <person name="Girlanda M."/>
            <person name="Perotto S."/>
            <person name="Kohler A."/>
            <person name="Nagy L.G."/>
            <person name="Floudas D."/>
            <person name="Copeland A."/>
            <person name="Barry K.W."/>
            <person name="Cichocki N."/>
            <person name="Veneault-Fourrey C."/>
            <person name="LaButti K."/>
            <person name="Lindquist E.A."/>
            <person name="Lipzen A."/>
            <person name="Lundell T."/>
            <person name="Morin E."/>
            <person name="Murat C."/>
            <person name="Sun H."/>
            <person name="Tunlid A."/>
            <person name="Henrissat B."/>
            <person name="Grigoriev I.V."/>
            <person name="Hibbett D.S."/>
            <person name="Martin F."/>
            <person name="Nordberg H.P."/>
            <person name="Cantor M.N."/>
            <person name="Hua S.X."/>
        </authorList>
    </citation>
    <scope>NUCLEOTIDE SEQUENCE [LARGE SCALE GENOMIC DNA]</scope>
    <source>
        <strain evidence="1 2">MUT 4182</strain>
    </source>
</reference>
<gene>
    <name evidence="1" type="ORF">M407DRAFT_117164</name>
</gene>
<dbReference type="HOGENOM" id="CLU_051902_0_0_1"/>
<reference evidence="2" key="2">
    <citation type="submission" date="2015-01" db="EMBL/GenBank/DDBJ databases">
        <title>Evolutionary Origins and Diversification of the Mycorrhizal Mutualists.</title>
        <authorList>
            <consortium name="DOE Joint Genome Institute"/>
            <consortium name="Mycorrhizal Genomics Consortium"/>
            <person name="Kohler A."/>
            <person name="Kuo A."/>
            <person name="Nagy L.G."/>
            <person name="Floudas D."/>
            <person name="Copeland A."/>
            <person name="Barry K.W."/>
            <person name="Cichocki N."/>
            <person name="Veneault-Fourrey C."/>
            <person name="LaButti K."/>
            <person name="Lindquist E.A."/>
            <person name="Lipzen A."/>
            <person name="Lundell T."/>
            <person name="Morin E."/>
            <person name="Murat C."/>
            <person name="Riley R."/>
            <person name="Ohm R."/>
            <person name="Sun H."/>
            <person name="Tunlid A."/>
            <person name="Henrissat B."/>
            <person name="Grigoriev I.V."/>
            <person name="Hibbett D.S."/>
            <person name="Martin F."/>
        </authorList>
    </citation>
    <scope>NUCLEOTIDE SEQUENCE [LARGE SCALE GENOMIC DNA]</scope>
    <source>
        <strain evidence="2">MUT 4182</strain>
    </source>
</reference>